<evidence type="ECO:0000313" key="1">
    <source>
        <dbReference type="Proteomes" id="UP000035680"/>
    </source>
</evidence>
<protein>
    <submittedName>
        <fullName evidence="2">Transposase</fullName>
    </submittedName>
</protein>
<dbReference type="AlphaFoldDB" id="A0A0K0FJR5"/>
<dbReference type="WBParaSite" id="SVE_0914000.1">
    <property type="protein sequence ID" value="SVE_0914000.1"/>
    <property type="gene ID" value="SVE_0914000"/>
</dbReference>
<evidence type="ECO:0000313" key="2">
    <source>
        <dbReference type="WBParaSite" id="SVE_0914000.1"/>
    </source>
</evidence>
<accession>A0A0K0FJR5</accession>
<name>A0A0K0FJR5_STRVS</name>
<reference evidence="2" key="2">
    <citation type="submission" date="2015-08" db="UniProtKB">
        <authorList>
            <consortium name="WormBaseParasite"/>
        </authorList>
    </citation>
    <scope>IDENTIFICATION</scope>
</reference>
<dbReference type="Proteomes" id="UP000035680">
    <property type="component" value="Unassembled WGS sequence"/>
</dbReference>
<proteinExistence type="predicted"/>
<sequence length="91" mass="10534">MFRILKKLIPNMALEKILPDFKKTTKNAARHAFQDADIRGSSKKRFTFFQESGITLTLYKKNFPRLLIVAKNSITHLIRPFIVVIRVPGSF</sequence>
<organism evidence="1 2">
    <name type="scientific">Strongyloides venezuelensis</name>
    <name type="common">Threadworm</name>
    <dbReference type="NCBI Taxonomy" id="75913"/>
    <lineage>
        <taxon>Eukaryota</taxon>
        <taxon>Metazoa</taxon>
        <taxon>Ecdysozoa</taxon>
        <taxon>Nematoda</taxon>
        <taxon>Chromadorea</taxon>
        <taxon>Rhabditida</taxon>
        <taxon>Tylenchina</taxon>
        <taxon>Panagrolaimomorpha</taxon>
        <taxon>Strongyloidoidea</taxon>
        <taxon>Strongyloididae</taxon>
        <taxon>Strongyloides</taxon>
    </lineage>
</organism>
<reference evidence="1" key="1">
    <citation type="submission" date="2014-07" db="EMBL/GenBank/DDBJ databases">
        <authorList>
            <person name="Martin A.A"/>
            <person name="De Silva N."/>
        </authorList>
    </citation>
    <scope>NUCLEOTIDE SEQUENCE</scope>
</reference>
<keyword evidence="1" id="KW-1185">Reference proteome</keyword>